<comment type="catalytic activity">
    <reaction evidence="13">
        <text>[(1-&gt;3)-beta-D-glucosyl](n) + UDP-alpha-D-glucose = [(1-&gt;3)-beta-D-glucosyl](n+1) + UDP + H(+)</text>
        <dbReference type="Rhea" id="RHEA:21476"/>
        <dbReference type="Rhea" id="RHEA-COMP:11146"/>
        <dbReference type="Rhea" id="RHEA-COMP:14303"/>
        <dbReference type="ChEBI" id="CHEBI:15378"/>
        <dbReference type="ChEBI" id="CHEBI:37671"/>
        <dbReference type="ChEBI" id="CHEBI:58223"/>
        <dbReference type="ChEBI" id="CHEBI:58885"/>
        <dbReference type="EC" id="2.4.1.34"/>
    </reaction>
</comment>
<evidence type="ECO:0000256" key="2">
    <source>
        <dbReference type="ARBA" id="ARBA00009040"/>
    </source>
</evidence>
<evidence type="ECO:0000256" key="5">
    <source>
        <dbReference type="ARBA" id="ARBA00022676"/>
    </source>
</evidence>
<evidence type="ECO:0000259" key="16">
    <source>
        <dbReference type="SMART" id="SM01205"/>
    </source>
</evidence>
<keyword evidence="6" id="KW-0808">Transferase</keyword>
<feature type="transmembrane region" description="Helical" evidence="15">
    <location>
        <begin position="277"/>
        <end position="299"/>
    </location>
</feature>
<comment type="subcellular location">
    <subcellularLocation>
        <location evidence="1">Cell membrane</location>
        <topology evidence="1">Multi-pass membrane protein</topology>
    </subcellularLocation>
</comment>
<dbReference type="Gene3D" id="1.25.40.270">
    <property type="entry name" value="Vacuolar protein sorting-associated protein vta1"/>
    <property type="match status" value="1"/>
</dbReference>
<evidence type="ECO:0000313" key="18">
    <source>
        <dbReference type="Proteomes" id="UP001206925"/>
    </source>
</evidence>
<keyword evidence="7 15" id="KW-0812">Transmembrane</keyword>
<organism evidence="17 18">
    <name type="scientific">Ambrosia artemisiifolia</name>
    <name type="common">Common ragweed</name>
    <dbReference type="NCBI Taxonomy" id="4212"/>
    <lineage>
        <taxon>Eukaryota</taxon>
        <taxon>Viridiplantae</taxon>
        <taxon>Streptophyta</taxon>
        <taxon>Embryophyta</taxon>
        <taxon>Tracheophyta</taxon>
        <taxon>Spermatophyta</taxon>
        <taxon>Magnoliopsida</taxon>
        <taxon>eudicotyledons</taxon>
        <taxon>Gunneridae</taxon>
        <taxon>Pentapetalae</taxon>
        <taxon>asterids</taxon>
        <taxon>campanulids</taxon>
        <taxon>Asterales</taxon>
        <taxon>Asteraceae</taxon>
        <taxon>Asteroideae</taxon>
        <taxon>Heliantheae alliance</taxon>
        <taxon>Heliantheae</taxon>
        <taxon>Ambrosia</taxon>
    </lineage>
</organism>
<evidence type="ECO:0000256" key="4">
    <source>
        <dbReference type="ARBA" id="ARBA00022475"/>
    </source>
</evidence>
<keyword evidence="9 15" id="KW-1133">Transmembrane helix</keyword>
<evidence type="ECO:0000256" key="14">
    <source>
        <dbReference type="SAM" id="MobiDB-lite"/>
    </source>
</evidence>
<dbReference type="InterPro" id="IPR003440">
    <property type="entry name" value="Glyco_trans_48_dom"/>
</dbReference>
<evidence type="ECO:0000256" key="11">
    <source>
        <dbReference type="ARBA" id="ARBA00023316"/>
    </source>
</evidence>
<feature type="transmembrane region" description="Helical" evidence="15">
    <location>
        <begin position="468"/>
        <end position="485"/>
    </location>
</feature>
<evidence type="ECO:0000256" key="3">
    <source>
        <dbReference type="ARBA" id="ARBA00012589"/>
    </source>
</evidence>
<dbReference type="GO" id="GO:0008360">
    <property type="term" value="P:regulation of cell shape"/>
    <property type="evidence" value="ECO:0007669"/>
    <property type="project" value="UniProtKB-KW"/>
</dbReference>
<protein>
    <recommendedName>
        <fullName evidence="12">1,3-beta-glucan synthase</fullName>
        <ecNumber evidence="3">2.4.1.34</ecNumber>
    </recommendedName>
    <alternativeName>
        <fullName evidence="12">1,3-beta-glucan synthase</fullName>
    </alternativeName>
</protein>
<evidence type="ECO:0000256" key="9">
    <source>
        <dbReference type="ARBA" id="ARBA00022989"/>
    </source>
</evidence>
<dbReference type="InterPro" id="IPR026899">
    <property type="entry name" value="FKS1-like_dom1"/>
</dbReference>
<dbReference type="PANTHER" id="PTHR12741:SF48">
    <property type="entry name" value="1,3-BETA-GLUCAN SYNTHASE COMPONENT FKS1-RELATED"/>
    <property type="match status" value="1"/>
</dbReference>
<keyword evidence="8" id="KW-0133">Cell shape</keyword>
<comment type="similarity">
    <text evidence="2">Belongs to the glycosyltransferase 48 family.</text>
</comment>
<evidence type="ECO:0000256" key="6">
    <source>
        <dbReference type="ARBA" id="ARBA00022679"/>
    </source>
</evidence>
<accession>A0AAD5GNJ7</accession>
<dbReference type="GO" id="GO:0071555">
    <property type="term" value="P:cell wall organization"/>
    <property type="evidence" value="ECO:0007669"/>
    <property type="project" value="UniProtKB-KW"/>
</dbReference>
<dbReference type="Pfam" id="PF25968">
    <property type="entry name" value="CALS1"/>
    <property type="match status" value="1"/>
</dbReference>
<dbReference type="GO" id="GO:0006075">
    <property type="term" value="P:(1-&gt;3)-beta-D-glucan biosynthetic process"/>
    <property type="evidence" value="ECO:0007669"/>
    <property type="project" value="InterPro"/>
</dbReference>
<evidence type="ECO:0000313" key="17">
    <source>
        <dbReference type="EMBL" id="KAI7746233.1"/>
    </source>
</evidence>
<dbReference type="EC" id="2.4.1.34" evidence="3"/>
<keyword evidence="10 15" id="KW-0472">Membrane</keyword>
<proteinExistence type="inferred from homology"/>
<dbReference type="Pfam" id="PF14288">
    <property type="entry name" value="FKS1_dom1"/>
    <property type="match status" value="1"/>
</dbReference>
<evidence type="ECO:0000256" key="7">
    <source>
        <dbReference type="ARBA" id="ARBA00022692"/>
    </source>
</evidence>
<dbReference type="Proteomes" id="UP001206925">
    <property type="component" value="Unassembled WGS sequence"/>
</dbReference>
<evidence type="ECO:0000256" key="15">
    <source>
        <dbReference type="SAM" id="Phobius"/>
    </source>
</evidence>
<keyword evidence="11" id="KW-0961">Cell wall biogenesis/degradation</keyword>
<gene>
    <name evidence="17" type="ORF">M8C21_000398</name>
</gene>
<evidence type="ECO:0000256" key="13">
    <source>
        <dbReference type="ARBA" id="ARBA00047777"/>
    </source>
</evidence>
<dbReference type="InterPro" id="IPR058851">
    <property type="entry name" value="CALS1_helical"/>
</dbReference>
<feature type="domain" description="1,3-beta-glucan synthase component FKS1-like" evidence="16">
    <location>
        <begin position="101"/>
        <end position="189"/>
    </location>
</feature>
<evidence type="ECO:0000256" key="8">
    <source>
        <dbReference type="ARBA" id="ARBA00022960"/>
    </source>
</evidence>
<dbReference type="GO" id="GO:0005886">
    <property type="term" value="C:plasma membrane"/>
    <property type="evidence" value="ECO:0007669"/>
    <property type="project" value="UniProtKB-SubCell"/>
</dbReference>
<keyword evidence="4" id="KW-1003">Cell membrane</keyword>
<keyword evidence="18" id="KW-1185">Reference proteome</keyword>
<dbReference type="InterPro" id="IPR023175">
    <property type="entry name" value="Vta1/CALS_N_sf"/>
</dbReference>
<keyword evidence="5" id="KW-0328">Glycosyltransferase</keyword>
<dbReference type="SMART" id="SM01205">
    <property type="entry name" value="FKS1_dom1"/>
    <property type="match status" value="1"/>
</dbReference>
<dbReference type="EMBL" id="JAMZMK010007014">
    <property type="protein sequence ID" value="KAI7746233.1"/>
    <property type="molecule type" value="Genomic_DNA"/>
</dbReference>
<feature type="transmembrane region" description="Helical" evidence="15">
    <location>
        <begin position="311"/>
        <end position="332"/>
    </location>
</feature>
<feature type="transmembrane region" description="Helical" evidence="15">
    <location>
        <begin position="416"/>
        <end position="436"/>
    </location>
</feature>
<feature type="transmembrane region" description="Helical" evidence="15">
    <location>
        <begin position="491"/>
        <end position="509"/>
    </location>
</feature>
<comment type="caution">
    <text evidence="17">The sequence shown here is derived from an EMBL/GenBank/DDBJ whole genome shotgun (WGS) entry which is preliminary data.</text>
</comment>
<feature type="transmembrane region" description="Helical" evidence="15">
    <location>
        <begin position="240"/>
        <end position="257"/>
    </location>
</feature>
<name>A0AAD5GNJ7_AMBAR</name>
<dbReference type="GO" id="GO:0000148">
    <property type="term" value="C:1,3-beta-D-glucan synthase complex"/>
    <property type="evidence" value="ECO:0007669"/>
    <property type="project" value="InterPro"/>
</dbReference>
<dbReference type="PANTHER" id="PTHR12741">
    <property type="entry name" value="LYST-INTERACTING PROTEIN LIP5 DOPAMINE RESPONSIVE PROTEIN DRG-1"/>
    <property type="match status" value="1"/>
</dbReference>
<dbReference type="AlphaFoldDB" id="A0AAD5GNJ7"/>
<feature type="transmembrane region" description="Helical" evidence="15">
    <location>
        <begin position="352"/>
        <end position="376"/>
    </location>
</feature>
<reference evidence="17" key="1">
    <citation type="submission" date="2022-06" db="EMBL/GenBank/DDBJ databases">
        <title>Uncovering the hologenomic basis of an extraordinary plant invasion.</title>
        <authorList>
            <person name="Bieker V.C."/>
            <person name="Martin M.D."/>
            <person name="Gilbert T."/>
            <person name="Hodgins K."/>
            <person name="Battlay P."/>
            <person name="Petersen B."/>
            <person name="Wilson J."/>
        </authorList>
    </citation>
    <scope>NUCLEOTIDE SEQUENCE</scope>
    <source>
        <strain evidence="17">AA19_3_7</strain>
        <tissue evidence="17">Leaf</tissue>
    </source>
</reference>
<evidence type="ECO:0000256" key="1">
    <source>
        <dbReference type="ARBA" id="ARBA00004651"/>
    </source>
</evidence>
<dbReference type="Pfam" id="PF02364">
    <property type="entry name" value="Glucan_synthase"/>
    <property type="match status" value="2"/>
</dbReference>
<feature type="region of interest" description="Disordered" evidence="14">
    <location>
        <begin position="1"/>
        <end position="23"/>
    </location>
</feature>
<dbReference type="GO" id="GO:0003843">
    <property type="term" value="F:1,3-beta-D-glucan synthase activity"/>
    <property type="evidence" value="ECO:0007669"/>
    <property type="project" value="UniProtKB-EC"/>
</dbReference>
<evidence type="ECO:0000256" key="10">
    <source>
        <dbReference type="ARBA" id="ARBA00023136"/>
    </source>
</evidence>
<sequence>MTSRGGAGGPSDQPTPTPPPQQRRIMRTQTAGNLGESIFDSEVVPSSLVEIAPILRVANEVEPSNPRVAYLCRFYAFEKAHRLDPTSSGRGVRQFKTALLQRLERMAFELYGMLAGNVSPMTGENVKPAYGGDEEAFLTKVVTPIYDVIAKEAAWSKVGKSKHSQWRNYDDLNEYFWSVDCFRLGWPMRADADFFCEPKRSREFEKNGDNKPIGKHRRAAKVNFVEIRSYWHVFRSFDRMWSFFILCLQAMIIVAWNGDGNPTAIFDYDVFKKVLSVFITASILKLGQAVLDVVLNWKARQCMPFYVKLRYLLKVVSAAAWVVILPVTYAYTSRDPGFAQTLKGWFGNIQGPSSLFILAVVLYLSPNMLAAVFFLFPFIRRYLESSDYRIVMLMMWWSQPRLYVGRGMHESAFSLFKYTTFWILLIITKLAFSYYLEIKPLVGPTKAIMSVHINTYAWHEFFPQARNNIGVVVALWAPIILVYFMDTQIWYAIFSTIFGGVYGAFRRLGEIRTLGMLRSRFDALPGAFNGCLIPPEKSEQVKKKGLKATLSRNYDAITTQKGKEAARFAQLWNKIITSFREEDLINNREMNLLLVPYWADRELDLIQWPPFLLASMIPIALDMAKDSNGKDRELKKRIENDSYMSCAVRECYASFRNIILFLVQGSREKEVINKIFVEVDKHIDDGDLVKEFNMSALPTLYDHVVKLIKYLLTNKQEDRDQVVILFQDMHEVVTRDIMEEPNMDGQGYEVDEQYQLFQPAGAILFPTPETEAWKEKINRLYLLLTVKESAMDVPSNLEARRRISFFSNSLFMDMPSAPKVRNMLSFSVLTPYYNEEVLFSLHDLEVPNEDGVSILFYLQKIFPDEWNNFLERVDRQSEDDLKGNDELEDELRLWASYRGQTLTKTVRGMMYYRKALELQAFLDMAKDEDLMEGYKAIELNEDQMKGERSLWAQCQAVADMKFTYVVSCQQYGIQKRSGDARAQNVLRLMTEYPSLRVAYIDEVEEPTKDATKKINHKVYYSALVKAMPNSNASEAGQNLDQVIYKIKLPGPAILGEGKPENQNHAIIFTRGEGLQTIDMNQDNYMEEALKMRNLLQEFLKKHDDVRYPTILGLREHIFTGSVSSLAWFMSNQETSFVTIGQRLLANPLK</sequence>
<evidence type="ECO:0000256" key="12">
    <source>
        <dbReference type="ARBA" id="ARBA00032165"/>
    </source>
</evidence>